<comment type="caution">
    <text evidence="2">The sequence shown here is derived from an EMBL/GenBank/DDBJ whole genome shotgun (WGS) entry which is preliminary data.</text>
</comment>
<evidence type="ECO:0000256" key="1">
    <source>
        <dbReference type="SAM" id="Phobius"/>
    </source>
</evidence>
<sequence length="58" mass="6547">MPIDILRTRWEALRETAILVGLLAAPFVAMYTIPRWPNLVLAALVVALLYQRARARTA</sequence>
<gene>
    <name evidence="2" type="ORF">ACFQPE_04960</name>
</gene>
<keyword evidence="1" id="KW-1133">Transmembrane helix</keyword>
<keyword evidence="3" id="KW-1185">Reference proteome</keyword>
<keyword evidence="1" id="KW-0812">Transmembrane</keyword>
<protein>
    <submittedName>
        <fullName evidence="2">Uncharacterized protein</fullName>
    </submittedName>
</protein>
<keyword evidence="1" id="KW-0472">Membrane</keyword>
<evidence type="ECO:0000313" key="3">
    <source>
        <dbReference type="Proteomes" id="UP001596547"/>
    </source>
</evidence>
<evidence type="ECO:0000313" key="2">
    <source>
        <dbReference type="EMBL" id="MFC7316146.1"/>
    </source>
</evidence>
<dbReference type="AlphaFoldDB" id="A0ABD6A731"/>
<reference evidence="2 3" key="1">
    <citation type="journal article" date="2019" name="Int. J. Syst. Evol. Microbiol.">
        <title>The Global Catalogue of Microorganisms (GCM) 10K type strain sequencing project: providing services to taxonomists for standard genome sequencing and annotation.</title>
        <authorList>
            <consortium name="The Broad Institute Genomics Platform"/>
            <consortium name="The Broad Institute Genome Sequencing Center for Infectious Disease"/>
            <person name="Wu L."/>
            <person name="Ma J."/>
        </authorList>
    </citation>
    <scope>NUCLEOTIDE SEQUENCE [LARGE SCALE GENOMIC DNA]</scope>
    <source>
        <strain evidence="2 3">PSR21</strain>
    </source>
</reference>
<dbReference type="Proteomes" id="UP001596547">
    <property type="component" value="Unassembled WGS sequence"/>
</dbReference>
<name>A0ABD6A731_9EURY</name>
<feature type="transmembrane region" description="Helical" evidence="1">
    <location>
        <begin position="36"/>
        <end position="53"/>
    </location>
</feature>
<dbReference type="RefSeq" id="WP_276305541.1">
    <property type="nucleotide sequence ID" value="NZ_CP119992.1"/>
</dbReference>
<organism evidence="2 3">
    <name type="scientific">Halomarina halobia</name>
    <dbReference type="NCBI Taxonomy" id="3033386"/>
    <lineage>
        <taxon>Archaea</taxon>
        <taxon>Methanobacteriati</taxon>
        <taxon>Methanobacteriota</taxon>
        <taxon>Stenosarchaea group</taxon>
        <taxon>Halobacteria</taxon>
        <taxon>Halobacteriales</taxon>
        <taxon>Natronomonadaceae</taxon>
        <taxon>Halomarina</taxon>
    </lineage>
</organism>
<accession>A0ABD6A731</accession>
<proteinExistence type="predicted"/>
<dbReference type="EMBL" id="JBHTBF010000001">
    <property type="protein sequence ID" value="MFC7316146.1"/>
    <property type="molecule type" value="Genomic_DNA"/>
</dbReference>
<dbReference type="GeneID" id="79315128"/>